<sequence length="147" mass="16862">MGPITQRFVFDSSDYRDAVIVSDMRKRKRRVFLSAPRSCKDQRRRKERKTKILLRREGRGGGSRKHLNQNADMENSHQNHRLGHLLPVGKASVSVIFLKIYSLKSDIFHIFCPVCPPDKKWTTVAPLYSEERPSKNGIEGTSLGLDV</sequence>
<keyword evidence="1" id="KW-1185">Reference proteome</keyword>
<proteinExistence type="predicted"/>
<dbReference type="Proteomes" id="UP000095287">
    <property type="component" value="Unplaced"/>
</dbReference>
<evidence type="ECO:0000313" key="2">
    <source>
        <dbReference type="WBParaSite" id="L893_g33558.t1"/>
    </source>
</evidence>
<organism evidence="1 2">
    <name type="scientific">Steinernema glaseri</name>
    <dbReference type="NCBI Taxonomy" id="37863"/>
    <lineage>
        <taxon>Eukaryota</taxon>
        <taxon>Metazoa</taxon>
        <taxon>Ecdysozoa</taxon>
        <taxon>Nematoda</taxon>
        <taxon>Chromadorea</taxon>
        <taxon>Rhabditida</taxon>
        <taxon>Tylenchina</taxon>
        <taxon>Panagrolaimomorpha</taxon>
        <taxon>Strongyloidoidea</taxon>
        <taxon>Steinernematidae</taxon>
        <taxon>Steinernema</taxon>
    </lineage>
</organism>
<protein>
    <submittedName>
        <fullName evidence="2">Uncharacterized protein</fullName>
    </submittedName>
</protein>
<accession>A0A1I8A792</accession>
<reference evidence="2" key="1">
    <citation type="submission" date="2016-11" db="UniProtKB">
        <authorList>
            <consortium name="WormBaseParasite"/>
        </authorList>
    </citation>
    <scope>IDENTIFICATION</scope>
</reference>
<dbReference type="WBParaSite" id="L893_g33558.t1">
    <property type="protein sequence ID" value="L893_g33558.t1"/>
    <property type="gene ID" value="L893_g33558"/>
</dbReference>
<evidence type="ECO:0000313" key="1">
    <source>
        <dbReference type="Proteomes" id="UP000095287"/>
    </source>
</evidence>
<name>A0A1I8A792_9BILA</name>
<dbReference type="AlphaFoldDB" id="A0A1I8A792"/>